<dbReference type="SUPFAM" id="SSF47781">
    <property type="entry name" value="RuvA domain 2-like"/>
    <property type="match status" value="1"/>
</dbReference>
<dbReference type="InterPro" id="IPR046778">
    <property type="entry name" value="UPF0758_N"/>
</dbReference>
<proteinExistence type="predicted"/>
<dbReference type="RefSeq" id="WP_008914188.1">
    <property type="nucleotide sequence ID" value="NZ_CM001773.1"/>
</dbReference>
<dbReference type="PANTHER" id="PTHR30471:SF3">
    <property type="entry name" value="UPF0758 PROTEIN YEES-RELATED"/>
    <property type="match status" value="1"/>
</dbReference>
<accession>K8WYP6</accession>
<dbReference type="EMBL" id="AKKN01000002">
    <property type="protein sequence ID" value="EKT61335.1"/>
    <property type="molecule type" value="Genomic_DNA"/>
</dbReference>
<dbReference type="PATRIC" id="fig|1141660.3.peg.293"/>
<keyword evidence="3" id="KW-1185">Reference proteome</keyword>
<reference evidence="2 3" key="1">
    <citation type="journal article" date="2012" name="BMC Genomics">
        <title>Comparative genomics of bacteria in the genus Providencia isolated from wild Drosophila melanogaster.</title>
        <authorList>
            <person name="Galac M.R."/>
            <person name="Lazzaro B.P."/>
        </authorList>
    </citation>
    <scope>NUCLEOTIDE SEQUENCE [LARGE SCALE GENOMIC DNA]</scope>
    <source>
        <strain evidence="2 3">DSM 19967</strain>
    </source>
</reference>
<feature type="domain" description="UPF0758" evidence="1">
    <location>
        <begin position="6"/>
        <end position="76"/>
    </location>
</feature>
<comment type="caution">
    <text evidence="2">The sequence shown here is derived from an EMBL/GenBank/DDBJ whole genome shotgun (WGS) entry which is preliminary data.</text>
</comment>
<evidence type="ECO:0000313" key="3">
    <source>
        <dbReference type="Proteomes" id="UP000010290"/>
    </source>
</evidence>
<evidence type="ECO:0000313" key="2">
    <source>
        <dbReference type="EMBL" id="EKT61335.1"/>
    </source>
</evidence>
<dbReference type="HOGENOM" id="CLU_073529_4_1_6"/>
<dbReference type="InterPro" id="IPR010994">
    <property type="entry name" value="RuvA_2-like"/>
</dbReference>
<dbReference type="Pfam" id="PF20582">
    <property type="entry name" value="UPF0758_N"/>
    <property type="match status" value="1"/>
</dbReference>
<dbReference type="PANTHER" id="PTHR30471">
    <property type="entry name" value="DNA REPAIR PROTEIN RADC"/>
    <property type="match status" value="1"/>
</dbReference>
<evidence type="ECO:0000259" key="1">
    <source>
        <dbReference type="Pfam" id="PF20582"/>
    </source>
</evidence>
<name>K8WYP6_9GAMM</name>
<gene>
    <name evidence="2" type="ORF">OO7_01481</name>
</gene>
<dbReference type="Gene3D" id="1.10.150.20">
    <property type="entry name" value="5' to 3' exonuclease, C-terminal subdomain"/>
    <property type="match status" value="1"/>
</dbReference>
<dbReference type="Proteomes" id="UP000010290">
    <property type="component" value="Chromosome"/>
</dbReference>
<sequence length="113" mass="12953">MENKGDLKPREKMLAYGAAALTDAELLAIFLRTGSQGEPVLYLAERLLKEFGSLYLILQADYAQLTKCKGMGLCKFTQFQAVSELARRFFAEQFMHENMNKHSNVFDYIRFNS</sequence>
<protein>
    <submittedName>
        <fullName evidence="2">Associated with replication fork, DNA repair protein</fullName>
    </submittedName>
</protein>
<dbReference type="InterPro" id="IPR001405">
    <property type="entry name" value="UPF0758"/>
</dbReference>
<organism evidence="2 3">
    <name type="scientific">Providencia sneebia DSM 19967</name>
    <dbReference type="NCBI Taxonomy" id="1141660"/>
    <lineage>
        <taxon>Bacteria</taxon>
        <taxon>Pseudomonadati</taxon>
        <taxon>Pseudomonadota</taxon>
        <taxon>Gammaproteobacteria</taxon>
        <taxon>Enterobacterales</taxon>
        <taxon>Morganellaceae</taxon>
        <taxon>Providencia</taxon>
    </lineage>
</organism>
<dbReference type="AlphaFoldDB" id="K8WYP6"/>